<dbReference type="Gene3D" id="3.40.50.720">
    <property type="entry name" value="NAD(P)-binding Rossmann-like Domain"/>
    <property type="match status" value="1"/>
</dbReference>
<evidence type="ECO:0000259" key="2">
    <source>
        <dbReference type="Pfam" id="PF01408"/>
    </source>
</evidence>
<evidence type="ECO:0000256" key="1">
    <source>
        <dbReference type="ARBA" id="ARBA00023002"/>
    </source>
</evidence>
<gene>
    <name evidence="4" type="ORF">HZA66_24035</name>
</gene>
<dbReference type="SUPFAM" id="SSF55347">
    <property type="entry name" value="Glyceraldehyde-3-phosphate dehydrogenase-like, C-terminal domain"/>
    <property type="match status" value="1"/>
</dbReference>
<proteinExistence type="predicted"/>
<organism evidence="4 5">
    <name type="scientific">Rhodopseudomonas palustris</name>
    <dbReference type="NCBI Taxonomy" id="1076"/>
    <lineage>
        <taxon>Bacteria</taxon>
        <taxon>Pseudomonadati</taxon>
        <taxon>Pseudomonadota</taxon>
        <taxon>Alphaproteobacteria</taxon>
        <taxon>Hyphomicrobiales</taxon>
        <taxon>Nitrobacteraceae</taxon>
        <taxon>Rhodopseudomonas</taxon>
    </lineage>
</organism>
<comment type="caution">
    <text evidence="4">The sequence shown here is derived from an EMBL/GenBank/DDBJ whole genome shotgun (WGS) entry which is preliminary data.</text>
</comment>
<keyword evidence="1" id="KW-0560">Oxidoreductase</keyword>
<evidence type="ECO:0000259" key="3">
    <source>
        <dbReference type="Pfam" id="PF22725"/>
    </source>
</evidence>
<protein>
    <submittedName>
        <fullName evidence="4">Gfo/Idh/MocA family oxidoreductase</fullName>
    </submittedName>
</protein>
<dbReference type="Proteomes" id="UP000782519">
    <property type="component" value="Unassembled WGS sequence"/>
</dbReference>
<dbReference type="AlphaFoldDB" id="A0A933S2E2"/>
<dbReference type="PANTHER" id="PTHR43818">
    <property type="entry name" value="BCDNA.GH03377"/>
    <property type="match status" value="1"/>
</dbReference>
<evidence type="ECO:0000313" key="4">
    <source>
        <dbReference type="EMBL" id="MBI5132522.1"/>
    </source>
</evidence>
<dbReference type="GO" id="GO:0000166">
    <property type="term" value="F:nucleotide binding"/>
    <property type="evidence" value="ECO:0007669"/>
    <property type="project" value="InterPro"/>
</dbReference>
<dbReference type="Pfam" id="PF01408">
    <property type="entry name" value="GFO_IDH_MocA"/>
    <property type="match status" value="1"/>
</dbReference>
<reference evidence="4" key="1">
    <citation type="submission" date="2020-07" db="EMBL/GenBank/DDBJ databases">
        <title>Huge and variable diversity of episymbiotic CPR bacteria and DPANN archaea in groundwater ecosystems.</title>
        <authorList>
            <person name="He C.Y."/>
            <person name="Keren R."/>
            <person name="Whittaker M."/>
            <person name="Farag I.F."/>
            <person name="Doudna J."/>
            <person name="Cate J.H.D."/>
            <person name="Banfield J.F."/>
        </authorList>
    </citation>
    <scope>NUCLEOTIDE SEQUENCE</scope>
    <source>
        <strain evidence="4">NC_groundwater_1818_Pr3_B-0.1um_66_35</strain>
    </source>
</reference>
<dbReference type="InterPro" id="IPR000683">
    <property type="entry name" value="Gfo/Idh/MocA-like_OxRdtase_N"/>
</dbReference>
<feature type="domain" description="GFO/IDH/MocA-like oxidoreductase" evidence="3">
    <location>
        <begin position="134"/>
        <end position="253"/>
    </location>
</feature>
<dbReference type="Gene3D" id="3.30.360.10">
    <property type="entry name" value="Dihydrodipicolinate Reductase, domain 2"/>
    <property type="match status" value="1"/>
</dbReference>
<accession>A0A933S2E2</accession>
<evidence type="ECO:0000313" key="5">
    <source>
        <dbReference type="Proteomes" id="UP000782519"/>
    </source>
</evidence>
<dbReference type="SUPFAM" id="SSF51735">
    <property type="entry name" value="NAD(P)-binding Rossmann-fold domains"/>
    <property type="match status" value="1"/>
</dbReference>
<name>A0A933S2E2_RHOPL</name>
<sequence>MGRPVSDQLGVAIIGCGLIGHKRAKALGGARLVVCADIAQDRAERLAATVPGCKAVTDWRVAVNDPAVSVVMVATLHDTLAEITRGAIEAGKHVLVEKPAARHPSELAGLIDLAAAKGVLVRVGFNHCYHRALQKAHDIVTSGALGPLMFIRARYGHGGRVGYDKEWRADPKRSGGGELIDQGPHLIDLSRWFLGDFTEVDGYAATMFWQMPVDDNGFLLLKTASKQVAFLHASCTEWKNTFSFEIYGRDGKLDINGLGGSYGLERLTYYKMLPEMGPPETTAWEFPMADNSWDVEFAEFRDDIRLNRQPSAGLRDAVEALTIIDKIYRTSGYDHDA</sequence>
<dbReference type="GO" id="GO:0016491">
    <property type="term" value="F:oxidoreductase activity"/>
    <property type="evidence" value="ECO:0007669"/>
    <property type="project" value="UniProtKB-KW"/>
</dbReference>
<dbReference type="InterPro" id="IPR036291">
    <property type="entry name" value="NAD(P)-bd_dom_sf"/>
</dbReference>
<feature type="domain" description="Gfo/Idh/MocA-like oxidoreductase N-terminal" evidence="2">
    <location>
        <begin position="10"/>
        <end position="125"/>
    </location>
</feature>
<dbReference type="InterPro" id="IPR050463">
    <property type="entry name" value="Gfo/Idh/MocA_oxidrdct_glycsds"/>
</dbReference>
<dbReference type="InterPro" id="IPR055170">
    <property type="entry name" value="GFO_IDH_MocA-like_dom"/>
</dbReference>
<dbReference type="PANTHER" id="PTHR43818:SF11">
    <property type="entry name" value="BCDNA.GH03377"/>
    <property type="match status" value="1"/>
</dbReference>
<dbReference type="Pfam" id="PF22725">
    <property type="entry name" value="GFO_IDH_MocA_C3"/>
    <property type="match status" value="1"/>
</dbReference>
<dbReference type="EMBL" id="JACRJB010000067">
    <property type="protein sequence ID" value="MBI5132522.1"/>
    <property type="molecule type" value="Genomic_DNA"/>
</dbReference>